<dbReference type="Pfam" id="PF13487">
    <property type="entry name" value="HD_5"/>
    <property type="match status" value="1"/>
</dbReference>
<dbReference type="Proteomes" id="UP000534783">
    <property type="component" value="Unassembled WGS sequence"/>
</dbReference>
<dbReference type="Gene3D" id="1.10.3210.10">
    <property type="entry name" value="Hypothetical protein af1432"/>
    <property type="match status" value="1"/>
</dbReference>
<accession>A0A7X6DUT5</accession>
<keyword evidence="1" id="KW-0472">Membrane</keyword>
<proteinExistence type="predicted"/>
<dbReference type="InterPro" id="IPR029016">
    <property type="entry name" value="GAF-like_dom_sf"/>
</dbReference>
<dbReference type="AlphaFoldDB" id="A0A7X6DUT5"/>
<dbReference type="PANTHER" id="PTHR45228:SF1">
    <property type="entry name" value="CYCLIC DI-GMP PHOSPHODIESTERASE TM_0186"/>
    <property type="match status" value="1"/>
</dbReference>
<name>A0A7X6DUT5_9BACT</name>
<evidence type="ECO:0000313" key="4">
    <source>
        <dbReference type="Proteomes" id="UP000534783"/>
    </source>
</evidence>
<dbReference type="InterPro" id="IPR052020">
    <property type="entry name" value="Cyclic_di-GMP/3'3'-cGAMP_PDE"/>
</dbReference>
<keyword evidence="4" id="KW-1185">Reference proteome</keyword>
<gene>
    <name evidence="3" type="ORF">MNODULE_23920</name>
</gene>
<comment type="caution">
    <text evidence="3">The sequence shown here is derived from an EMBL/GenBank/DDBJ whole genome shotgun (WGS) entry which is preliminary data.</text>
</comment>
<feature type="domain" description="HD-GYP" evidence="2">
    <location>
        <begin position="183"/>
        <end position="391"/>
    </location>
</feature>
<evidence type="ECO:0000256" key="1">
    <source>
        <dbReference type="SAM" id="Phobius"/>
    </source>
</evidence>
<organism evidence="3 4">
    <name type="scientific">Candidatus Manganitrophus noduliformans</name>
    <dbReference type="NCBI Taxonomy" id="2606439"/>
    <lineage>
        <taxon>Bacteria</taxon>
        <taxon>Pseudomonadati</taxon>
        <taxon>Nitrospirota</taxon>
        <taxon>Nitrospiria</taxon>
        <taxon>Candidatus Troglogloeales</taxon>
        <taxon>Candidatus Manganitrophaceae</taxon>
        <taxon>Candidatus Manganitrophus</taxon>
    </lineage>
</organism>
<dbReference type="EMBL" id="VTOW01000013">
    <property type="protein sequence ID" value="NKE73802.1"/>
    <property type="molecule type" value="Genomic_DNA"/>
</dbReference>
<dbReference type="CDD" id="cd00077">
    <property type="entry name" value="HDc"/>
    <property type="match status" value="1"/>
</dbReference>
<dbReference type="PANTHER" id="PTHR45228">
    <property type="entry name" value="CYCLIC DI-GMP PHOSPHODIESTERASE TM_0186-RELATED"/>
    <property type="match status" value="1"/>
</dbReference>
<dbReference type="PROSITE" id="PS51832">
    <property type="entry name" value="HD_GYP"/>
    <property type="match status" value="1"/>
</dbReference>
<dbReference type="SUPFAM" id="SSF109604">
    <property type="entry name" value="HD-domain/PDEase-like"/>
    <property type="match status" value="1"/>
</dbReference>
<dbReference type="InterPro" id="IPR037522">
    <property type="entry name" value="HD_GYP_dom"/>
</dbReference>
<dbReference type="RefSeq" id="WP_168063766.1">
    <property type="nucleotide sequence ID" value="NZ_VTOW01000013.1"/>
</dbReference>
<keyword evidence="1" id="KW-1133">Transmembrane helix</keyword>
<feature type="transmembrane region" description="Helical" evidence="1">
    <location>
        <begin position="134"/>
        <end position="153"/>
    </location>
</feature>
<dbReference type="SUPFAM" id="SSF55781">
    <property type="entry name" value="GAF domain-like"/>
    <property type="match status" value="1"/>
</dbReference>
<protein>
    <submittedName>
        <fullName evidence="3">HD domain-containing protein</fullName>
    </submittedName>
</protein>
<keyword evidence="1" id="KW-0812">Transmembrane</keyword>
<dbReference type="InterPro" id="IPR003607">
    <property type="entry name" value="HD/PDEase_dom"/>
</dbReference>
<dbReference type="Gene3D" id="3.30.450.40">
    <property type="match status" value="1"/>
</dbReference>
<dbReference type="SMART" id="SM00471">
    <property type="entry name" value="HDc"/>
    <property type="match status" value="1"/>
</dbReference>
<reference evidence="3 4" key="1">
    <citation type="journal article" date="2020" name="Nature">
        <title>Bacterial chemolithoautotrophy via manganese oxidation.</title>
        <authorList>
            <person name="Yu H."/>
            <person name="Leadbetter J.R."/>
        </authorList>
    </citation>
    <scope>NUCLEOTIDE SEQUENCE [LARGE SCALE GENOMIC DNA]</scope>
    <source>
        <strain evidence="3 4">Mn-1</strain>
    </source>
</reference>
<sequence length="395" mass="45008">MVQHKKRSGQLSRTASLEKERPFEGGTFDDLNRNIPLSEKLRSIHSILKTRIPLIDRIAVAVYDPKSDLLKTFIYSSREEHPLIHYQAKLAEAGSLRAILQSGRPRVVNDLAVFAKGEHEHTKRIAGQGFGSSYTLPIYLNGLFLGFIFFNSYRKNIFRPDTLQELDLFGHLISLMITNELSTIRMMVATIKAARHITAYRDMETGGHVERTAHYARLIAKELAPKYGFDDPYIEYLFLFSSLHDIGKIGLPDAVLKKTGKLSKEEVEIMKSHVRKGREIVDTIIEDFGLDTFQHIDMLRNIAEYHHEAVDGTGYLRGLKGEAIPIEARIITVADIFDALTSRRYYKEAWTNEEAFAALQRLAGFKLDRDCVEALARNAEAVKEIQQRFKEELLA</sequence>
<evidence type="ECO:0000313" key="3">
    <source>
        <dbReference type="EMBL" id="NKE73802.1"/>
    </source>
</evidence>
<evidence type="ECO:0000259" key="2">
    <source>
        <dbReference type="PROSITE" id="PS51832"/>
    </source>
</evidence>